<proteinExistence type="predicted"/>
<dbReference type="Pfam" id="PF00929">
    <property type="entry name" value="RNase_T"/>
    <property type="match status" value="1"/>
</dbReference>
<dbReference type="InterPro" id="IPR012337">
    <property type="entry name" value="RNaseH-like_sf"/>
</dbReference>
<dbReference type="SUPFAM" id="SSF53098">
    <property type="entry name" value="Ribonuclease H-like"/>
    <property type="match status" value="1"/>
</dbReference>
<keyword evidence="6" id="KW-1185">Reference proteome</keyword>
<dbReference type="EMBL" id="BAAAZP010000027">
    <property type="protein sequence ID" value="GAA3654700.1"/>
    <property type="molecule type" value="Genomic_DNA"/>
</dbReference>
<dbReference type="PANTHER" id="PTHR30231">
    <property type="entry name" value="DNA POLYMERASE III SUBUNIT EPSILON"/>
    <property type="match status" value="1"/>
</dbReference>
<dbReference type="RefSeq" id="WP_344874754.1">
    <property type="nucleotide sequence ID" value="NZ_BAAAZP010000027.1"/>
</dbReference>
<evidence type="ECO:0000313" key="6">
    <source>
        <dbReference type="Proteomes" id="UP001500902"/>
    </source>
</evidence>
<evidence type="ECO:0000256" key="2">
    <source>
        <dbReference type="ARBA" id="ARBA00022801"/>
    </source>
</evidence>
<dbReference type="InterPro" id="IPR036397">
    <property type="entry name" value="RNaseH_sf"/>
</dbReference>
<protein>
    <recommendedName>
        <fullName evidence="4">Exonuclease domain-containing protein</fullName>
    </recommendedName>
</protein>
<dbReference type="Proteomes" id="UP001500902">
    <property type="component" value="Unassembled WGS sequence"/>
</dbReference>
<sequence length="223" mass="24107">MSDASPLYDDAAFAGHTYLVIDFEGLTPAGRPAVPVEVAVLALTVTVDGLSELWGFESLIAPPAEVPVTSFDVRMTGITKGMLATAAGPEQVMADLDRLLTAPPYRLVAHHAPTEAGLIAHQRAHCPVLAAVPLLDTVRLARVLYPELLSHRLDDLVRYLRIEPPVRRHRAMPDVRATARVFERLVAGGGRTGRWRTLFDLDRVGGLAPKRLASPDGVQAGLF</sequence>
<dbReference type="Gene3D" id="3.30.420.10">
    <property type="entry name" value="Ribonuclease H-like superfamily/Ribonuclease H"/>
    <property type="match status" value="1"/>
</dbReference>
<dbReference type="SMART" id="SM00479">
    <property type="entry name" value="EXOIII"/>
    <property type="match status" value="1"/>
</dbReference>
<gene>
    <name evidence="5" type="ORF">GCM10022224_017140</name>
</gene>
<evidence type="ECO:0000259" key="4">
    <source>
        <dbReference type="SMART" id="SM00479"/>
    </source>
</evidence>
<accession>A0ABP7BCU6</accession>
<dbReference type="PANTHER" id="PTHR30231:SF4">
    <property type="entry name" value="PROTEIN NEN2"/>
    <property type="match status" value="1"/>
</dbReference>
<reference evidence="6" key="1">
    <citation type="journal article" date="2019" name="Int. J. Syst. Evol. Microbiol.">
        <title>The Global Catalogue of Microorganisms (GCM) 10K type strain sequencing project: providing services to taxonomists for standard genome sequencing and annotation.</title>
        <authorList>
            <consortium name="The Broad Institute Genomics Platform"/>
            <consortium name="The Broad Institute Genome Sequencing Center for Infectious Disease"/>
            <person name="Wu L."/>
            <person name="Ma J."/>
        </authorList>
    </citation>
    <scope>NUCLEOTIDE SEQUENCE [LARGE SCALE GENOMIC DNA]</scope>
    <source>
        <strain evidence="6">JCM 16904</strain>
    </source>
</reference>
<keyword evidence="1" id="KW-0540">Nuclease</keyword>
<organism evidence="5 6">
    <name type="scientific">Nonomuraea antimicrobica</name>
    <dbReference type="NCBI Taxonomy" id="561173"/>
    <lineage>
        <taxon>Bacteria</taxon>
        <taxon>Bacillati</taxon>
        <taxon>Actinomycetota</taxon>
        <taxon>Actinomycetes</taxon>
        <taxon>Streptosporangiales</taxon>
        <taxon>Streptosporangiaceae</taxon>
        <taxon>Nonomuraea</taxon>
    </lineage>
</organism>
<keyword evidence="3" id="KW-0269">Exonuclease</keyword>
<keyword evidence="2" id="KW-0378">Hydrolase</keyword>
<dbReference type="CDD" id="cd06127">
    <property type="entry name" value="DEDDh"/>
    <property type="match status" value="1"/>
</dbReference>
<dbReference type="InterPro" id="IPR013520">
    <property type="entry name" value="Ribonucl_H"/>
</dbReference>
<comment type="caution">
    <text evidence="5">The sequence shown here is derived from an EMBL/GenBank/DDBJ whole genome shotgun (WGS) entry which is preliminary data.</text>
</comment>
<evidence type="ECO:0000256" key="3">
    <source>
        <dbReference type="ARBA" id="ARBA00022839"/>
    </source>
</evidence>
<name>A0ABP7BCU6_9ACTN</name>
<feature type="domain" description="Exonuclease" evidence="4">
    <location>
        <begin position="17"/>
        <end position="191"/>
    </location>
</feature>
<evidence type="ECO:0000256" key="1">
    <source>
        <dbReference type="ARBA" id="ARBA00022722"/>
    </source>
</evidence>
<evidence type="ECO:0000313" key="5">
    <source>
        <dbReference type="EMBL" id="GAA3654700.1"/>
    </source>
</evidence>